<dbReference type="InterPro" id="IPR036986">
    <property type="entry name" value="S4_RNA-bd_sf"/>
</dbReference>
<dbReference type="Gene3D" id="3.30.70.580">
    <property type="entry name" value="Pseudouridine synthase I, catalytic domain, N-terminal subdomain"/>
    <property type="match status" value="1"/>
</dbReference>
<dbReference type="InterPro" id="IPR020103">
    <property type="entry name" value="PsdUridine_synth_cat_dom_sf"/>
</dbReference>
<evidence type="ECO:0000259" key="7">
    <source>
        <dbReference type="Pfam" id="PF00849"/>
    </source>
</evidence>
<dbReference type="Gene3D" id="3.10.290.10">
    <property type="entry name" value="RNA-binding S4 domain"/>
    <property type="match status" value="1"/>
</dbReference>
<organism evidence="9 10">
    <name type="scientific">Shewanella atlantica</name>
    <dbReference type="NCBI Taxonomy" id="271099"/>
    <lineage>
        <taxon>Bacteria</taxon>
        <taxon>Pseudomonadati</taxon>
        <taxon>Pseudomonadota</taxon>
        <taxon>Gammaproteobacteria</taxon>
        <taxon>Alteromonadales</taxon>
        <taxon>Shewanellaceae</taxon>
        <taxon>Shewanella</taxon>
    </lineage>
</organism>
<dbReference type="InterPro" id="IPR018496">
    <property type="entry name" value="PsdUridine_synth_RsuA/RluB_CS"/>
</dbReference>
<dbReference type="GO" id="GO:0160138">
    <property type="term" value="F:23S rRNA pseudouridine(2604) synthase activity"/>
    <property type="evidence" value="ECO:0007669"/>
    <property type="project" value="UniProtKB-EC"/>
</dbReference>
<dbReference type="NCBIfam" id="TIGR00093">
    <property type="entry name" value="pseudouridine synthase"/>
    <property type="match status" value="1"/>
</dbReference>
<evidence type="ECO:0000256" key="4">
    <source>
        <dbReference type="ARBA" id="ARBA00036535"/>
    </source>
</evidence>
<evidence type="ECO:0000256" key="3">
    <source>
        <dbReference type="ARBA" id="ARBA00036390"/>
    </source>
</evidence>
<evidence type="ECO:0000313" key="10">
    <source>
        <dbReference type="Proteomes" id="UP000282060"/>
    </source>
</evidence>
<sequence length="242" mass="27377">MEATIRLAKYLALTGLCSRRTATRYIRDGLITIDGRLANHIDTVTLIETPDGAFCRESLLFEGIAVAGIEPKQYWILNKSVGTDCRLLPCDPDSLVHLLPESPRLYPVGRLDKDSRGLLLLTNDGELTQKLMHPDFGHTKTYRVRVDRPYEDEFLHQMAQGVSYKDVTTLACKMSRLSADRFEIVLTQGLNRQIRRMSQALGYKVIDLKRIKIQSLELGTLNEGEMRPLTEAEISTLRSALE</sequence>
<dbReference type="FunFam" id="3.30.70.1560:FF:000002">
    <property type="entry name" value="Pseudouridine synthase"/>
    <property type="match status" value="1"/>
</dbReference>
<evidence type="ECO:0000256" key="5">
    <source>
        <dbReference type="PROSITE-ProRule" id="PRU00182"/>
    </source>
</evidence>
<reference evidence="9 10" key="1">
    <citation type="submission" date="2018-12" db="EMBL/GenBank/DDBJ databases">
        <authorList>
            <person name="Yu L."/>
        </authorList>
    </citation>
    <scope>NUCLEOTIDE SEQUENCE [LARGE SCALE GENOMIC DNA]</scope>
    <source>
        <strain evidence="9 10">HAW-EB5</strain>
    </source>
</reference>
<dbReference type="OrthoDB" id="9807213at2"/>
<proteinExistence type="inferred from homology"/>
<dbReference type="GO" id="GO:0003723">
    <property type="term" value="F:RNA binding"/>
    <property type="evidence" value="ECO:0007669"/>
    <property type="project" value="UniProtKB-KW"/>
</dbReference>
<dbReference type="InterPro" id="IPR006145">
    <property type="entry name" value="PsdUridine_synth_RsuA/RluA"/>
</dbReference>
<comment type="caution">
    <text evidence="9">The sequence shown here is derived from an EMBL/GenBank/DDBJ whole genome shotgun (WGS) entry which is preliminary data.</text>
</comment>
<keyword evidence="5" id="KW-0694">RNA-binding</keyword>
<keyword evidence="10" id="KW-1185">Reference proteome</keyword>
<dbReference type="Pfam" id="PF01479">
    <property type="entry name" value="S4"/>
    <property type="match status" value="1"/>
</dbReference>
<dbReference type="InterPro" id="IPR002942">
    <property type="entry name" value="S4_RNA-bd"/>
</dbReference>
<evidence type="ECO:0000256" key="6">
    <source>
        <dbReference type="RuleBase" id="RU003887"/>
    </source>
</evidence>
<evidence type="ECO:0000256" key="1">
    <source>
        <dbReference type="ARBA" id="ARBA00008348"/>
    </source>
</evidence>
<dbReference type="SUPFAM" id="SSF55120">
    <property type="entry name" value="Pseudouridine synthase"/>
    <property type="match status" value="1"/>
</dbReference>
<dbReference type="EC" id="5.4.99.-" evidence="6"/>
<dbReference type="InterPro" id="IPR000748">
    <property type="entry name" value="PsdUridine_synth_RsuA/RluB/E/F"/>
</dbReference>
<protein>
    <recommendedName>
        <fullName evidence="6">Pseudouridine synthase</fullName>
        <ecNumber evidence="6">5.4.99.-</ecNumber>
    </recommendedName>
</protein>
<dbReference type="Proteomes" id="UP000282060">
    <property type="component" value="Unassembled WGS sequence"/>
</dbReference>
<accession>A0A431W813</accession>
<keyword evidence="2 6" id="KW-0413">Isomerase</keyword>
<gene>
    <name evidence="9" type="ORF">EKG39_12800</name>
</gene>
<dbReference type="CDD" id="cd00165">
    <property type="entry name" value="S4"/>
    <property type="match status" value="1"/>
</dbReference>
<dbReference type="EMBL" id="RXNV01000005">
    <property type="protein sequence ID" value="RTR31591.1"/>
    <property type="molecule type" value="Genomic_DNA"/>
</dbReference>
<feature type="domain" description="RNA-binding S4" evidence="8">
    <location>
        <begin position="6"/>
        <end position="39"/>
    </location>
</feature>
<feature type="domain" description="Pseudouridine synthase RsuA/RluA-like" evidence="7">
    <location>
        <begin position="73"/>
        <end position="199"/>
    </location>
</feature>
<comment type="catalytic activity">
    <reaction evidence="3">
        <text>uridine(35) in tRNA(Tyr) = pseudouridine(35) in tRNA(Tyr)</text>
        <dbReference type="Rhea" id="RHEA:60556"/>
        <dbReference type="Rhea" id="RHEA-COMP:15607"/>
        <dbReference type="Rhea" id="RHEA-COMP:15608"/>
        <dbReference type="ChEBI" id="CHEBI:65314"/>
        <dbReference type="ChEBI" id="CHEBI:65315"/>
    </reaction>
</comment>
<dbReference type="InterPro" id="IPR050343">
    <property type="entry name" value="RsuA_PseudoU_synthase"/>
</dbReference>
<dbReference type="InterPro" id="IPR042092">
    <property type="entry name" value="PsdUridine_s_RsuA/RluB/E/F_cat"/>
</dbReference>
<comment type="catalytic activity">
    <reaction evidence="4">
        <text>uridine(2604) in 23S rRNA = pseudouridine(2604) in 23S rRNA</text>
        <dbReference type="Rhea" id="RHEA:38875"/>
        <dbReference type="Rhea" id="RHEA-COMP:10093"/>
        <dbReference type="Rhea" id="RHEA-COMP:10094"/>
        <dbReference type="ChEBI" id="CHEBI:65314"/>
        <dbReference type="ChEBI" id="CHEBI:65315"/>
        <dbReference type="EC" id="5.4.99.21"/>
    </reaction>
</comment>
<dbReference type="PANTHER" id="PTHR47683:SF2">
    <property type="entry name" value="RNA-BINDING S4 DOMAIN-CONTAINING PROTEIN"/>
    <property type="match status" value="1"/>
</dbReference>
<comment type="similarity">
    <text evidence="1 6">Belongs to the pseudouridine synthase RsuA family.</text>
</comment>
<evidence type="ECO:0000259" key="8">
    <source>
        <dbReference type="Pfam" id="PF01479"/>
    </source>
</evidence>
<dbReference type="AlphaFoldDB" id="A0A431W813"/>
<dbReference type="Gene3D" id="3.30.70.1560">
    <property type="entry name" value="Alpha-L RNA-binding motif"/>
    <property type="match status" value="1"/>
</dbReference>
<dbReference type="InterPro" id="IPR020094">
    <property type="entry name" value="TruA/RsuA/RluB/E/F_N"/>
</dbReference>
<dbReference type="SUPFAM" id="SSF55174">
    <property type="entry name" value="Alpha-L RNA-binding motif"/>
    <property type="match status" value="1"/>
</dbReference>
<name>A0A431W813_9GAMM</name>
<dbReference type="PANTHER" id="PTHR47683">
    <property type="entry name" value="PSEUDOURIDINE SYNTHASE FAMILY PROTEIN-RELATED"/>
    <property type="match status" value="1"/>
</dbReference>
<dbReference type="PROSITE" id="PS50889">
    <property type="entry name" value="S4"/>
    <property type="match status" value="1"/>
</dbReference>
<dbReference type="GO" id="GO:0000455">
    <property type="term" value="P:enzyme-directed rRNA pseudouridine synthesis"/>
    <property type="evidence" value="ECO:0007669"/>
    <property type="project" value="UniProtKB-ARBA"/>
</dbReference>
<evidence type="ECO:0000256" key="2">
    <source>
        <dbReference type="ARBA" id="ARBA00023235"/>
    </source>
</evidence>
<dbReference type="PROSITE" id="PS01149">
    <property type="entry name" value="PSI_RSU"/>
    <property type="match status" value="1"/>
</dbReference>
<evidence type="ECO:0000313" key="9">
    <source>
        <dbReference type="EMBL" id="RTR31591.1"/>
    </source>
</evidence>
<dbReference type="Pfam" id="PF00849">
    <property type="entry name" value="PseudoU_synth_2"/>
    <property type="match status" value="1"/>
</dbReference>